<dbReference type="Proteomes" id="UP000093122">
    <property type="component" value="Unassembled WGS sequence"/>
</dbReference>
<keyword evidence="5 7" id="KW-1133">Transmembrane helix</keyword>
<dbReference type="GO" id="GO:0016020">
    <property type="term" value="C:membrane"/>
    <property type="evidence" value="ECO:0007669"/>
    <property type="project" value="UniProtKB-SubCell"/>
</dbReference>
<dbReference type="RefSeq" id="WP_000061940.1">
    <property type="nucleotide sequence ID" value="NZ_AP018935.1"/>
</dbReference>
<sequence length="225" mass="24684">MSMKKFAKEYPTTVLLVSLTTLVFLLMQLTYGSQAESSQVIFQFGGIQGDYLKAYPTNLWRLISPIFVHIGWEHFLLNGLALYFVGQMGESIWGSLRFLILYILSGLMGNIFTLFFTPHVVAAGASTSLFGVFSAIAIAGYFGKNPYLKQVGKSYQVMILLNLFFNIFTPGVSLAGHVGGLVGGVLVAIFLTKQNGSLLFKTWQSILALMIFIIVSISLIGLSLV</sequence>
<evidence type="ECO:0000256" key="4">
    <source>
        <dbReference type="ARBA" id="ARBA00022801"/>
    </source>
</evidence>
<comment type="caution">
    <text evidence="12">The sequence shown here is derived from an EMBL/GenBank/DDBJ whole genome shotgun (WGS) entry which is preliminary data.</text>
</comment>
<evidence type="ECO:0000256" key="3">
    <source>
        <dbReference type="ARBA" id="ARBA00022692"/>
    </source>
</evidence>
<evidence type="ECO:0000313" key="9">
    <source>
        <dbReference type="EMBL" id="KLJ28024.1"/>
    </source>
</evidence>
<dbReference type="Gene3D" id="1.20.1540.10">
    <property type="entry name" value="Rhomboid-like"/>
    <property type="match status" value="1"/>
</dbReference>
<feature type="transmembrane region" description="Helical" evidence="7">
    <location>
        <begin position="98"/>
        <end position="116"/>
    </location>
</feature>
<comment type="subcellular location">
    <subcellularLocation>
        <location evidence="1">Membrane</location>
        <topology evidence="1">Multi-pass membrane protein</topology>
    </subcellularLocation>
</comment>
<dbReference type="SUPFAM" id="SSF144091">
    <property type="entry name" value="Rhomboid-like"/>
    <property type="match status" value="1"/>
</dbReference>
<keyword evidence="11" id="KW-0645">Protease</keyword>
<feature type="transmembrane region" description="Helical" evidence="7">
    <location>
        <begin position="59"/>
        <end position="86"/>
    </location>
</feature>
<dbReference type="EC" id="3.4.21.105" evidence="12"/>
<evidence type="ECO:0000313" key="14">
    <source>
        <dbReference type="Proteomes" id="UP000035346"/>
    </source>
</evidence>
<dbReference type="EMBL" id="MAWT01000042">
    <property type="protein sequence ID" value="OCM70927.1"/>
    <property type="molecule type" value="Genomic_DNA"/>
</dbReference>
<reference evidence="13 14" key="1">
    <citation type="journal article" date="2015" name="PLoS ONE">
        <title>Genomic analysis reveals the molecular basis for capsule loss in the group B streptococcus population.</title>
        <authorList>
            <consortium name="DEVANI Consortium"/>
            <person name="Rosini R."/>
            <person name="Campisi E."/>
            <person name="De Chiara M."/>
            <person name="Tettelin H."/>
            <person name="Rinaudo D."/>
            <person name="Toniolo C."/>
            <person name="Metruccio M."/>
            <person name="Guidotti S."/>
            <person name="Sorensen U.B."/>
            <person name="Kilian M."/>
            <person name="Ramirez M."/>
            <person name="Janulczyk R."/>
            <person name="Donati C."/>
            <person name="Grandi G."/>
            <person name="Margarit I."/>
        </authorList>
    </citation>
    <scope>NUCLEOTIDE SEQUENCE [LARGE SCALE GENOMIC DNA]</scope>
    <source>
        <strain evidence="10 14">DK-B-USS-215</strain>
        <strain evidence="9 13">ES-PW-063</strain>
    </source>
</reference>
<comment type="similarity">
    <text evidence="2">Belongs to the peptidase S54 family.</text>
</comment>
<feature type="domain" description="Peptidase S54 rhomboid" evidence="8">
    <location>
        <begin position="57"/>
        <end position="193"/>
    </location>
</feature>
<dbReference type="PANTHER" id="PTHR43731">
    <property type="entry name" value="RHOMBOID PROTEASE"/>
    <property type="match status" value="1"/>
</dbReference>
<feature type="transmembrane region" description="Helical" evidence="7">
    <location>
        <begin position="163"/>
        <end position="191"/>
    </location>
</feature>
<dbReference type="Proteomes" id="UP000035174">
    <property type="component" value="Unassembled WGS sequence"/>
</dbReference>
<dbReference type="Proteomes" id="UP000254076">
    <property type="component" value="Unassembled WGS sequence"/>
</dbReference>
<keyword evidence="3 7" id="KW-0812">Transmembrane</keyword>
<keyword evidence="4 12" id="KW-0378">Hydrolase</keyword>
<reference evidence="11 15" key="2">
    <citation type="journal article" date="2016" name="Sci. Rep.">
        <title>Serotype IV Streptococcus agalactiae ST-452 has arisen from large genomic recombination events between CC23 and the hypervirulent CC17 lineages.</title>
        <authorList>
            <person name="Campisi E."/>
            <person name="Rinaudo C.D."/>
            <person name="Donati C."/>
            <person name="Barucco M."/>
            <person name="Torricelli G."/>
            <person name="Edwards M.S."/>
            <person name="Baker C.J."/>
            <person name="Margarit I."/>
            <person name="Rosini R."/>
        </authorList>
    </citation>
    <scope>NUCLEOTIDE SEQUENCE [LARGE SCALE GENOMIC DNA]</scope>
    <source>
        <strain evidence="11 15">CZ-PW-140</strain>
    </source>
</reference>
<evidence type="ECO:0000256" key="7">
    <source>
        <dbReference type="SAM" id="Phobius"/>
    </source>
</evidence>
<dbReference type="InterPro" id="IPR050925">
    <property type="entry name" value="Rhomboid_protease_S54"/>
</dbReference>
<dbReference type="AlphaFoldDB" id="A0A076Z552"/>
<evidence type="ECO:0000313" key="10">
    <source>
        <dbReference type="EMBL" id="KLL35448.1"/>
    </source>
</evidence>
<evidence type="ECO:0000256" key="6">
    <source>
        <dbReference type="ARBA" id="ARBA00023136"/>
    </source>
</evidence>
<dbReference type="PANTHER" id="PTHR43731:SF14">
    <property type="entry name" value="PRESENILIN-ASSOCIATED RHOMBOID-LIKE PROTEIN, MITOCHONDRIAL"/>
    <property type="match status" value="1"/>
</dbReference>
<evidence type="ECO:0000256" key="2">
    <source>
        <dbReference type="ARBA" id="ARBA00009045"/>
    </source>
</evidence>
<evidence type="ECO:0000313" key="11">
    <source>
        <dbReference type="EMBL" id="OCM70927.1"/>
    </source>
</evidence>
<evidence type="ECO:0000313" key="15">
    <source>
        <dbReference type="Proteomes" id="UP000093122"/>
    </source>
</evidence>
<accession>A0A076Z552</accession>
<dbReference type="InterPro" id="IPR022764">
    <property type="entry name" value="Peptidase_S54_rhomboid_dom"/>
</dbReference>
<organism evidence="12 16">
    <name type="scientific">Streptococcus agalactiae</name>
    <dbReference type="NCBI Taxonomy" id="1311"/>
    <lineage>
        <taxon>Bacteria</taxon>
        <taxon>Bacillati</taxon>
        <taxon>Bacillota</taxon>
        <taxon>Bacilli</taxon>
        <taxon>Lactobacillales</taxon>
        <taxon>Streptococcaceae</taxon>
        <taxon>Streptococcus</taxon>
    </lineage>
</organism>
<feature type="transmembrane region" description="Helical" evidence="7">
    <location>
        <begin position="122"/>
        <end position="142"/>
    </location>
</feature>
<evidence type="ECO:0000313" key="16">
    <source>
        <dbReference type="Proteomes" id="UP000254076"/>
    </source>
</evidence>
<keyword evidence="6 7" id="KW-0472">Membrane</keyword>
<evidence type="ECO:0000259" key="8">
    <source>
        <dbReference type="Pfam" id="PF01694"/>
    </source>
</evidence>
<feature type="transmembrane region" description="Helical" evidence="7">
    <location>
        <begin position="203"/>
        <end position="224"/>
    </location>
</feature>
<dbReference type="Proteomes" id="UP000035346">
    <property type="component" value="Unassembled WGS sequence"/>
</dbReference>
<dbReference type="EMBL" id="UHEQ01000004">
    <property type="protein sequence ID" value="SUN13305.1"/>
    <property type="molecule type" value="Genomic_DNA"/>
</dbReference>
<protein>
    <submittedName>
        <fullName evidence="9 12">Membrane protein</fullName>
        <ecNumber evidence="12">3.4.21.105</ecNumber>
    </submittedName>
    <submittedName>
        <fullName evidence="11">Rhomboid family intramembrane serine protease</fullName>
    </submittedName>
</protein>
<dbReference type="KEGG" id="sage:EN72_02385"/>
<evidence type="ECO:0000313" key="12">
    <source>
        <dbReference type="EMBL" id="SUN13305.1"/>
    </source>
</evidence>
<gene>
    <name evidence="12" type="primary">gluP</name>
    <name evidence="11" type="ORF">AX245_03630</name>
    <name evidence="12" type="ORF">NCTC8185_00477</name>
    <name evidence="10" type="ORF">WA04_10495</name>
    <name evidence="9" type="ORF">WA45_09150</name>
</gene>
<dbReference type="GO" id="GO:0004252">
    <property type="term" value="F:serine-type endopeptidase activity"/>
    <property type="evidence" value="ECO:0007669"/>
    <property type="project" value="InterPro"/>
</dbReference>
<dbReference type="EMBL" id="LCVB01000033">
    <property type="protein sequence ID" value="KLJ28024.1"/>
    <property type="molecule type" value="Genomic_DNA"/>
</dbReference>
<evidence type="ECO:0000256" key="1">
    <source>
        <dbReference type="ARBA" id="ARBA00004141"/>
    </source>
</evidence>
<evidence type="ECO:0000313" key="13">
    <source>
        <dbReference type="Proteomes" id="UP000035174"/>
    </source>
</evidence>
<name>A0A076Z552_STRAG</name>
<proteinExistence type="inferred from homology"/>
<reference evidence="12 16" key="3">
    <citation type="submission" date="2018-06" db="EMBL/GenBank/DDBJ databases">
        <authorList>
            <consortium name="Pathogen Informatics"/>
            <person name="Doyle S."/>
        </authorList>
    </citation>
    <scope>NUCLEOTIDE SEQUENCE [LARGE SCALE GENOMIC DNA]</scope>
    <source>
        <strain evidence="12 16">NCTC8185</strain>
    </source>
</reference>
<dbReference type="InterPro" id="IPR035952">
    <property type="entry name" value="Rhomboid-like_sf"/>
</dbReference>
<evidence type="ECO:0000256" key="5">
    <source>
        <dbReference type="ARBA" id="ARBA00022989"/>
    </source>
</evidence>
<dbReference type="EMBL" id="LBKL01000096">
    <property type="protein sequence ID" value="KLL35448.1"/>
    <property type="molecule type" value="Genomic_DNA"/>
</dbReference>
<dbReference type="Pfam" id="PF01694">
    <property type="entry name" value="Rhomboid"/>
    <property type="match status" value="1"/>
</dbReference>
<dbReference type="GO" id="GO:0006508">
    <property type="term" value="P:proteolysis"/>
    <property type="evidence" value="ECO:0007669"/>
    <property type="project" value="UniProtKB-KW"/>
</dbReference>